<evidence type="ECO:0000256" key="1">
    <source>
        <dbReference type="SAM" id="Phobius"/>
    </source>
</evidence>
<dbReference type="Proteomes" id="UP000000542">
    <property type="component" value="Chromosome 4"/>
</dbReference>
<reference key="1">
    <citation type="journal article" date="1998" name="Genome Res.">
        <title>A physical map of the Leishmania major Friedlin genome.</title>
        <authorList>
            <person name="Ivens A.C."/>
            <person name="Lewis S.M."/>
            <person name="Bagherzadeh A."/>
            <person name="Zhang L."/>
            <person name="Chan H.M."/>
            <person name="Smith D.F."/>
        </authorList>
    </citation>
    <scope>NUCLEOTIDE SEQUENCE</scope>
    <source>
        <strain>Friedlin</strain>
    </source>
</reference>
<protein>
    <submittedName>
        <fullName evidence="2">Uncharacterized protein</fullName>
    </submittedName>
</protein>
<dbReference type="EMBL" id="FR796400">
    <property type="protein sequence ID" value="CAC22646.1"/>
    <property type="molecule type" value="Genomic_DNA"/>
</dbReference>
<dbReference type="VEuPathDB" id="TriTrypDB:LmjF.04.1020"/>
<feature type="transmembrane region" description="Helical" evidence="1">
    <location>
        <begin position="74"/>
        <end position="100"/>
    </location>
</feature>
<keyword evidence="1" id="KW-0472">Membrane</keyword>
<organism evidence="2 3">
    <name type="scientific">Leishmania major</name>
    <dbReference type="NCBI Taxonomy" id="5664"/>
    <lineage>
        <taxon>Eukaryota</taxon>
        <taxon>Discoba</taxon>
        <taxon>Euglenozoa</taxon>
        <taxon>Kinetoplastea</taxon>
        <taxon>Metakinetoplastina</taxon>
        <taxon>Trypanosomatida</taxon>
        <taxon>Trypanosomatidae</taxon>
        <taxon>Leishmaniinae</taxon>
        <taxon>Leishmania</taxon>
    </lineage>
</organism>
<keyword evidence="3" id="KW-1185">Reference proteome</keyword>
<keyword evidence="1" id="KW-0812">Transmembrane</keyword>
<reference evidence="2 3" key="3">
    <citation type="journal article" date="2011" name="Genome Res.">
        <title>Chromosome and gene copy number variation allow major structural change between species and strains of Leishmania.</title>
        <authorList>
            <person name="Rogers M.B."/>
            <person name="Hilley J.D."/>
            <person name="Dickens N.J."/>
            <person name="Wilkes J."/>
            <person name="Bates P.A."/>
            <person name="Depledge D.P."/>
            <person name="Harris D."/>
            <person name="Her Y."/>
            <person name="Herzyk P."/>
            <person name="Imamura H."/>
            <person name="Otto T.D."/>
            <person name="Sanders M."/>
            <person name="Seeger K."/>
            <person name="Dujardin J.C."/>
            <person name="Berriman M."/>
            <person name="Smith D.F."/>
            <person name="Hertz-Fowler C."/>
            <person name="Mottram J.C."/>
        </authorList>
    </citation>
    <scope>NUCLEOTIDE SEQUENCE [LARGE SCALE GENOMIC DNA]</scope>
    <source>
        <strain evidence="3">MHOM/IL/81/Friedlin</strain>
    </source>
</reference>
<dbReference type="RefSeq" id="XP_888613.1">
    <property type="nucleotide sequence ID" value="XM_883520.1"/>
</dbReference>
<proteinExistence type="predicted"/>
<evidence type="ECO:0000313" key="2">
    <source>
        <dbReference type="EMBL" id="CAC22646.1"/>
    </source>
</evidence>
<dbReference type="KEGG" id="lma:LMJF_04_1020"/>
<evidence type="ECO:0000313" key="3">
    <source>
        <dbReference type="Proteomes" id="UP000000542"/>
    </source>
</evidence>
<sequence>MHRKGERALKRQSAQAVVTKTFETAFGKEQACYGESRAGRGPIPSCLSSVWERRLPPLPRTILSRYASHALACAAARCVCVCVCVCVYVCVCVCVCVSVPLMSACCIHHHHHHHHHRPPFPFPFLCSFLFTYICSSLTHTHTHTHTQSVCVCVVSCVRVQWVSLAPPFRSSPRSMLSVSPTLAHRDAASACIWCMYIYIYVCICVCMT</sequence>
<reference evidence="2 3" key="2">
    <citation type="journal article" date="2005" name="Science">
        <title>The genome of the kinetoplastid parasite, Leishmania major.</title>
        <authorList>
            <person name="Ivens A.C."/>
            <person name="Peacock C.S."/>
            <person name="Worthey E.A."/>
            <person name="Murphy L."/>
            <person name="Aggarwal G."/>
            <person name="Berriman M."/>
            <person name="Sisk E."/>
            <person name="Rajandream M.A."/>
            <person name="Adlem E."/>
            <person name="Aert R."/>
            <person name="Anupama A."/>
            <person name="Apostolou Z."/>
            <person name="Attipoe P."/>
            <person name="Bason N."/>
            <person name="Bauser C."/>
            <person name="Beck A."/>
            <person name="Beverley S.M."/>
            <person name="Bianchettin G."/>
            <person name="Borzym K."/>
            <person name="Bothe G."/>
            <person name="Bruschi C.V."/>
            <person name="Collins M."/>
            <person name="Cadag E."/>
            <person name="Ciarloni L."/>
            <person name="Clayton C."/>
            <person name="Coulson R.M."/>
            <person name="Cronin A."/>
            <person name="Cruz A.K."/>
            <person name="Davies R.M."/>
            <person name="De Gaudenzi J."/>
            <person name="Dobson D.E."/>
            <person name="Duesterhoeft A."/>
            <person name="Fazelina G."/>
            <person name="Fosker N."/>
            <person name="Frasch A.C."/>
            <person name="Fraser A."/>
            <person name="Fuchs M."/>
            <person name="Gabel C."/>
            <person name="Goble A."/>
            <person name="Goffeau A."/>
            <person name="Harris D."/>
            <person name="Hertz-Fowler C."/>
            <person name="Hilbert H."/>
            <person name="Horn D."/>
            <person name="Huang Y."/>
            <person name="Klages S."/>
            <person name="Knights A."/>
            <person name="Kube M."/>
            <person name="Larke N."/>
            <person name="Litvin L."/>
            <person name="Lord A."/>
            <person name="Louie T."/>
            <person name="Marra M."/>
            <person name="Masuy D."/>
            <person name="Matthews K."/>
            <person name="Michaeli S."/>
            <person name="Mottram J.C."/>
            <person name="Muller-Auer S."/>
            <person name="Munden H."/>
            <person name="Nelson S."/>
            <person name="Norbertczak H."/>
            <person name="Oliver K."/>
            <person name="O'neil S."/>
            <person name="Pentony M."/>
            <person name="Pohl T.M."/>
            <person name="Price C."/>
            <person name="Purnelle B."/>
            <person name="Quail M.A."/>
            <person name="Rabbinowitsch E."/>
            <person name="Reinhardt R."/>
            <person name="Rieger M."/>
            <person name="Rinta J."/>
            <person name="Robben J."/>
            <person name="Robertson L."/>
            <person name="Ruiz J.C."/>
            <person name="Rutter S."/>
            <person name="Saunders D."/>
            <person name="Schafer M."/>
            <person name="Schein J."/>
            <person name="Schwartz D.C."/>
            <person name="Seeger K."/>
            <person name="Seyler A."/>
            <person name="Sharp S."/>
            <person name="Shin H."/>
            <person name="Sivam D."/>
            <person name="Squares R."/>
            <person name="Squares S."/>
            <person name="Tosato V."/>
            <person name="Vogt C."/>
            <person name="Volckaert G."/>
            <person name="Wambutt R."/>
            <person name="Warren T."/>
            <person name="Wedler H."/>
            <person name="Woodward J."/>
            <person name="Zhou S."/>
            <person name="Zimmermann W."/>
            <person name="Smith D.F."/>
            <person name="Blackwell J.M."/>
            <person name="Stuart K.D."/>
            <person name="Barrell B."/>
            <person name="Myler P.J."/>
        </authorList>
    </citation>
    <scope>NUCLEOTIDE SEQUENCE [LARGE SCALE GENOMIC DNA]</scope>
    <source>
        <strain evidence="3">MHOM/IL/81/Friedlin</strain>
    </source>
</reference>
<name>Q9NF93_LEIMA</name>
<dbReference type="AlphaFoldDB" id="Q9NF93"/>
<feature type="transmembrane region" description="Helical" evidence="1">
    <location>
        <begin position="187"/>
        <end position="207"/>
    </location>
</feature>
<dbReference type="GeneID" id="3684931"/>
<accession>Q9NF93</accession>
<gene>
    <name evidence="2" type="ORF">LMJF_04_1020</name>
</gene>
<dbReference type="InParanoid" id="Q9NF93"/>
<keyword evidence="1" id="KW-1133">Transmembrane helix</keyword>
<dbReference type="HOGENOM" id="CLU_1323130_0_0_1"/>
<dbReference type="VEuPathDB" id="TriTrypDB:LMJFC_040017150"/>